<gene>
    <name evidence="5" type="ORF">A5648_19225</name>
</gene>
<protein>
    <submittedName>
        <fullName evidence="5">Mce protein</fullName>
    </submittedName>
</protein>
<dbReference type="RefSeq" id="WP_065023699.1">
    <property type="nucleotide sequence ID" value="NZ_LZMF01000037.1"/>
</dbReference>
<dbReference type="GO" id="GO:0016020">
    <property type="term" value="C:membrane"/>
    <property type="evidence" value="ECO:0007669"/>
    <property type="project" value="UniProtKB-SubCell"/>
</dbReference>
<evidence type="ECO:0000256" key="4">
    <source>
        <dbReference type="SAM" id="Phobius"/>
    </source>
</evidence>
<sequence length="207" mass="22101">MSEETDSADDHVEVEVEAEDEAVIETATDETATDETATGETAPVDADAGPSSTRRRWIAVALLALGVVGAAYEGWVLFAHHEREVAAAQALDAAQKYTTVLTGVDPAAIDKNFAEVLDGATGEFKDMYAASSEQLRQLLIDNKAAAHGTVIEAAVKSAAKNQVEVLLFVDQSVSNKASPQARIDRSRIVMTMEKVNGRWLAAKVDMP</sequence>
<dbReference type="PANTHER" id="PTHR37042">
    <property type="entry name" value="OUTER MEMBRANE PROTEIN RV1973"/>
    <property type="match status" value="1"/>
</dbReference>
<keyword evidence="2 4" id="KW-0472">Membrane</keyword>
<accession>A0A1A3U411</accession>
<keyword evidence="4" id="KW-1133">Transmembrane helix</keyword>
<organism evidence="5 6">
    <name type="scientific">Mycolicibacter sinensis (strain JDM601)</name>
    <name type="common">Mycobacterium sinense</name>
    <dbReference type="NCBI Taxonomy" id="875328"/>
    <lineage>
        <taxon>Bacteria</taxon>
        <taxon>Bacillati</taxon>
        <taxon>Actinomycetota</taxon>
        <taxon>Actinomycetes</taxon>
        <taxon>Mycobacteriales</taxon>
        <taxon>Mycobacteriaceae</taxon>
        <taxon>Mycolicibacter</taxon>
    </lineage>
</organism>
<feature type="transmembrane region" description="Helical" evidence="4">
    <location>
        <begin position="57"/>
        <end position="78"/>
    </location>
</feature>
<proteinExistence type="predicted"/>
<evidence type="ECO:0000313" key="5">
    <source>
        <dbReference type="EMBL" id="OBK89624.1"/>
    </source>
</evidence>
<evidence type="ECO:0000256" key="2">
    <source>
        <dbReference type="ARBA" id="ARBA00023136"/>
    </source>
</evidence>
<dbReference type="EMBL" id="LZMF01000037">
    <property type="protein sequence ID" value="OBK89624.1"/>
    <property type="molecule type" value="Genomic_DNA"/>
</dbReference>
<comment type="caution">
    <text evidence="5">The sequence shown here is derived from an EMBL/GenBank/DDBJ whole genome shotgun (WGS) entry which is preliminary data.</text>
</comment>
<evidence type="ECO:0000256" key="3">
    <source>
        <dbReference type="SAM" id="MobiDB-lite"/>
    </source>
</evidence>
<name>A0A1A3U411_MYCSD</name>
<reference evidence="6" key="1">
    <citation type="submission" date="2016-06" db="EMBL/GenBank/DDBJ databases">
        <authorList>
            <person name="Sutton G."/>
            <person name="Brinkac L."/>
            <person name="Sanka R."/>
            <person name="Adams M."/>
            <person name="Lau E."/>
            <person name="Garcia-Basteiro A."/>
            <person name="Lopez-Varela E."/>
            <person name="Palencia S."/>
        </authorList>
    </citation>
    <scope>NUCLEOTIDE SEQUENCE [LARGE SCALE GENOMIC DNA]</scope>
    <source>
        <strain evidence="6">1274684.2</strain>
    </source>
</reference>
<feature type="region of interest" description="Disordered" evidence="3">
    <location>
        <begin position="1"/>
        <end position="50"/>
    </location>
</feature>
<dbReference type="PANTHER" id="PTHR37042:SF4">
    <property type="entry name" value="OUTER MEMBRANE PROTEIN RV1973"/>
    <property type="match status" value="1"/>
</dbReference>
<keyword evidence="4" id="KW-0812">Transmembrane</keyword>
<dbReference type="AlphaFoldDB" id="A0A1A3U411"/>
<dbReference type="Proteomes" id="UP000093759">
    <property type="component" value="Unassembled WGS sequence"/>
</dbReference>
<comment type="subcellular location">
    <subcellularLocation>
        <location evidence="1">Membrane</location>
    </subcellularLocation>
</comment>
<feature type="compositionally biased region" description="Acidic residues" evidence="3">
    <location>
        <begin position="15"/>
        <end position="33"/>
    </location>
</feature>
<evidence type="ECO:0000313" key="6">
    <source>
        <dbReference type="Proteomes" id="UP000093759"/>
    </source>
</evidence>
<evidence type="ECO:0000256" key="1">
    <source>
        <dbReference type="ARBA" id="ARBA00004370"/>
    </source>
</evidence>